<dbReference type="STRING" id="1797593.A3A65_04420"/>
<evidence type="ECO:0000256" key="8">
    <source>
        <dbReference type="SAM" id="Phobius"/>
    </source>
</evidence>
<dbReference type="GO" id="GO:0000030">
    <property type="term" value="F:mannosyltransferase activity"/>
    <property type="evidence" value="ECO:0007669"/>
    <property type="project" value="InterPro"/>
</dbReference>
<gene>
    <name evidence="10" type="ORF">A3A65_04420</name>
</gene>
<feature type="transmembrane region" description="Helical" evidence="8">
    <location>
        <begin position="192"/>
        <end position="208"/>
    </location>
</feature>
<feature type="transmembrane region" description="Helical" evidence="8">
    <location>
        <begin position="138"/>
        <end position="157"/>
    </location>
</feature>
<organism evidence="10 11">
    <name type="scientific">Candidatus Chisholmbacteria bacterium RIFCSPLOWO2_01_FULL_49_14</name>
    <dbReference type="NCBI Taxonomy" id="1797593"/>
    <lineage>
        <taxon>Bacteria</taxon>
        <taxon>Candidatus Chisholmiibacteriota</taxon>
    </lineage>
</organism>
<keyword evidence="4" id="KW-0808">Transferase</keyword>
<dbReference type="AlphaFoldDB" id="A0A1G1W3W5"/>
<name>A0A1G1W3W5_9BACT</name>
<keyword evidence="3" id="KW-0328">Glycosyltransferase</keyword>
<dbReference type="InterPro" id="IPR038731">
    <property type="entry name" value="RgtA/B/C-like"/>
</dbReference>
<feature type="transmembrane region" description="Helical" evidence="8">
    <location>
        <begin position="214"/>
        <end position="231"/>
    </location>
</feature>
<dbReference type="GO" id="GO:0006493">
    <property type="term" value="P:protein O-linked glycosylation"/>
    <property type="evidence" value="ECO:0007669"/>
    <property type="project" value="InterPro"/>
</dbReference>
<evidence type="ECO:0000256" key="3">
    <source>
        <dbReference type="ARBA" id="ARBA00022676"/>
    </source>
</evidence>
<evidence type="ECO:0000256" key="7">
    <source>
        <dbReference type="ARBA" id="ARBA00023136"/>
    </source>
</evidence>
<evidence type="ECO:0000259" key="9">
    <source>
        <dbReference type="Pfam" id="PF13231"/>
    </source>
</evidence>
<evidence type="ECO:0000313" key="11">
    <source>
        <dbReference type="Proteomes" id="UP000176723"/>
    </source>
</evidence>
<proteinExistence type="predicted"/>
<accession>A0A1G1W3W5</accession>
<dbReference type="EMBL" id="MHCL01000003">
    <property type="protein sequence ID" value="OGY22372.1"/>
    <property type="molecule type" value="Genomic_DNA"/>
</dbReference>
<feature type="transmembrane region" description="Helical" evidence="8">
    <location>
        <begin position="396"/>
        <end position="414"/>
    </location>
</feature>
<evidence type="ECO:0000256" key="1">
    <source>
        <dbReference type="ARBA" id="ARBA00004651"/>
    </source>
</evidence>
<feature type="transmembrane region" description="Helical" evidence="8">
    <location>
        <begin position="420"/>
        <end position="439"/>
    </location>
</feature>
<sequence>MKFSPWSKTENKTRVVLLVILIISAVLRFYRLGENPPSLDWDEASMGYNAYSLLVTGKDEYGNAWPISIRSFNDYKPPLYTYTLVPSVAVFGLTEFAVRFPSALAGTLTVLIFYFLVKELFGKKSLNIKHQTLHMSEIAALLLAISPWHLQFSRVAFEANLALFFFVLAVFLLAKALLDIDRDEKERSKRNVLILLASSISFVATMYAYHSARIIVPVFVLIAAVVYRHRIGKMKRAVIPAAAVGFLLLIPIALSLLRGFAQARFTTVSVFTNPGIYTRESEKLTRQSEYRLEDEQQQSFLSVLHHPWLVYTLTILEGYFDHYNLDFLFLKGDGIGRHSASGMGLLYLFELPFALAGVYALVKNKEPALRMIIPWLIVAPLASAMTTQTPHAVRSLLMLPVLTIITAYGILNIYNALKRHWYLLAIIGLLVVINVIYYLDLYYIQTPIERSHDWQYGYKQLVQKLSLIEATSREIIVTTEYDQPYIFFLFYNKIDPSWYQTVSENGSEGFAKFVFRKIDYDEDVLLPETAIAGSPNEIPDQASMFDTIQYLNGDEAFRITRTQ</sequence>
<dbReference type="GO" id="GO:0016763">
    <property type="term" value="F:pentosyltransferase activity"/>
    <property type="evidence" value="ECO:0007669"/>
    <property type="project" value="TreeGrafter"/>
</dbReference>
<keyword evidence="7 8" id="KW-0472">Membrane</keyword>
<feature type="transmembrane region" description="Helical" evidence="8">
    <location>
        <begin position="342"/>
        <end position="362"/>
    </location>
</feature>
<feature type="transmembrane region" description="Helical" evidence="8">
    <location>
        <begin position="238"/>
        <end position="261"/>
    </location>
</feature>
<feature type="transmembrane region" description="Helical" evidence="8">
    <location>
        <begin position="368"/>
        <end position="384"/>
    </location>
</feature>
<dbReference type="GO" id="GO:0009103">
    <property type="term" value="P:lipopolysaccharide biosynthetic process"/>
    <property type="evidence" value="ECO:0007669"/>
    <property type="project" value="UniProtKB-ARBA"/>
</dbReference>
<dbReference type="InterPro" id="IPR050297">
    <property type="entry name" value="LipidA_mod_glycosyltrf_83"/>
</dbReference>
<evidence type="ECO:0000256" key="6">
    <source>
        <dbReference type="ARBA" id="ARBA00022989"/>
    </source>
</evidence>
<keyword evidence="5 8" id="KW-0812">Transmembrane</keyword>
<dbReference type="Pfam" id="PF13231">
    <property type="entry name" value="PMT_2"/>
    <property type="match status" value="1"/>
</dbReference>
<comment type="caution">
    <text evidence="10">The sequence shown here is derived from an EMBL/GenBank/DDBJ whole genome shotgun (WGS) entry which is preliminary data.</text>
</comment>
<dbReference type="GO" id="GO:0005886">
    <property type="term" value="C:plasma membrane"/>
    <property type="evidence" value="ECO:0007669"/>
    <property type="project" value="UniProtKB-SubCell"/>
</dbReference>
<feature type="transmembrane region" description="Helical" evidence="8">
    <location>
        <begin position="96"/>
        <end position="117"/>
    </location>
</feature>
<dbReference type="Proteomes" id="UP000176723">
    <property type="component" value="Unassembled WGS sequence"/>
</dbReference>
<keyword evidence="6 8" id="KW-1133">Transmembrane helix</keyword>
<comment type="subcellular location">
    <subcellularLocation>
        <location evidence="1">Cell membrane</location>
        <topology evidence="1">Multi-pass membrane protein</topology>
    </subcellularLocation>
</comment>
<evidence type="ECO:0000256" key="5">
    <source>
        <dbReference type="ARBA" id="ARBA00022692"/>
    </source>
</evidence>
<evidence type="ECO:0000256" key="4">
    <source>
        <dbReference type="ARBA" id="ARBA00022679"/>
    </source>
</evidence>
<feature type="domain" description="Glycosyltransferase RgtA/B/C/D-like" evidence="9">
    <location>
        <begin position="76"/>
        <end position="252"/>
    </location>
</feature>
<reference evidence="10 11" key="1">
    <citation type="journal article" date="2016" name="Nat. Commun.">
        <title>Thousands of microbial genomes shed light on interconnected biogeochemical processes in an aquifer system.</title>
        <authorList>
            <person name="Anantharaman K."/>
            <person name="Brown C.T."/>
            <person name="Hug L.A."/>
            <person name="Sharon I."/>
            <person name="Castelle C.J."/>
            <person name="Probst A.J."/>
            <person name="Thomas B.C."/>
            <person name="Singh A."/>
            <person name="Wilkins M.J."/>
            <person name="Karaoz U."/>
            <person name="Brodie E.L."/>
            <person name="Williams K.H."/>
            <person name="Hubbard S.S."/>
            <person name="Banfield J.F."/>
        </authorList>
    </citation>
    <scope>NUCLEOTIDE SEQUENCE [LARGE SCALE GENOMIC DNA]</scope>
</reference>
<feature type="transmembrane region" description="Helical" evidence="8">
    <location>
        <begin position="12"/>
        <end position="30"/>
    </location>
</feature>
<evidence type="ECO:0000313" key="10">
    <source>
        <dbReference type="EMBL" id="OGY22372.1"/>
    </source>
</evidence>
<dbReference type="PANTHER" id="PTHR33908">
    <property type="entry name" value="MANNOSYLTRANSFERASE YKCB-RELATED"/>
    <property type="match status" value="1"/>
</dbReference>
<dbReference type="PANTHER" id="PTHR33908:SF11">
    <property type="entry name" value="MEMBRANE PROTEIN"/>
    <property type="match status" value="1"/>
</dbReference>
<keyword evidence="2" id="KW-1003">Cell membrane</keyword>
<evidence type="ECO:0000256" key="2">
    <source>
        <dbReference type="ARBA" id="ARBA00022475"/>
    </source>
</evidence>
<protein>
    <recommendedName>
        <fullName evidence="9">Glycosyltransferase RgtA/B/C/D-like domain-containing protein</fullName>
    </recommendedName>
</protein>
<feature type="transmembrane region" description="Helical" evidence="8">
    <location>
        <begin position="163"/>
        <end position="180"/>
    </location>
</feature>